<dbReference type="EMBL" id="CAJVQB010042331">
    <property type="protein sequence ID" value="CAG8830301.1"/>
    <property type="molecule type" value="Genomic_DNA"/>
</dbReference>
<accession>A0ABN7WFR8</accession>
<gene>
    <name evidence="2" type="ORF">GMARGA_LOCUS30271</name>
</gene>
<evidence type="ECO:0000313" key="2">
    <source>
        <dbReference type="EMBL" id="CAG8830301.1"/>
    </source>
</evidence>
<keyword evidence="3" id="KW-1185">Reference proteome</keyword>
<evidence type="ECO:0000256" key="1">
    <source>
        <dbReference type="ARBA" id="ARBA00022801"/>
    </source>
</evidence>
<name>A0ABN7WFR8_GIGMA</name>
<evidence type="ECO:0000313" key="3">
    <source>
        <dbReference type="Proteomes" id="UP000789901"/>
    </source>
</evidence>
<reference evidence="2 3" key="1">
    <citation type="submission" date="2021-06" db="EMBL/GenBank/DDBJ databases">
        <authorList>
            <person name="Kallberg Y."/>
            <person name="Tangrot J."/>
            <person name="Rosling A."/>
        </authorList>
    </citation>
    <scope>NUCLEOTIDE SEQUENCE [LARGE SCALE GENOMIC DNA]</scope>
    <source>
        <strain evidence="2 3">120-4 pot B 10/14</strain>
    </source>
</reference>
<dbReference type="PANTHER" id="PTHR31956:SF8">
    <property type="entry name" value="ACID PHOSPHATASE PHOA (AFU_ORTHOLOGUE AFUA_1G03570)"/>
    <property type="match status" value="1"/>
</dbReference>
<keyword evidence="1" id="KW-0378">Hydrolase</keyword>
<dbReference type="Pfam" id="PF04185">
    <property type="entry name" value="Phosphoesterase"/>
    <property type="match status" value="1"/>
</dbReference>
<dbReference type="Gene3D" id="3.40.720.10">
    <property type="entry name" value="Alkaline Phosphatase, subunit A"/>
    <property type="match status" value="1"/>
</dbReference>
<dbReference type="Proteomes" id="UP000789901">
    <property type="component" value="Unassembled WGS sequence"/>
</dbReference>
<feature type="non-terminal residue" evidence="2">
    <location>
        <position position="1"/>
    </location>
</feature>
<dbReference type="InterPro" id="IPR007312">
    <property type="entry name" value="Phosphoesterase"/>
</dbReference>
<comment type="caution">
    <text evidence="2">The sequence shown here is derived from an EMBL/GenBank/DDBJ whole genome shotgun (WGS) entry which is preliminary data.</text>
</comment>
<sequence>DLLEAKGISWKAYIENYSSSCFTGATVPSGSYLYAKKHDPFILMNNIKTNSARCVNIVPSTQLDTNINNNAVPQYVYYVPNQNNDGHDTNVTFVSNWFKNWLEPKLTNPAFTTNTLILFTFDKDDGSQNNHVFTSLLGTPVISLSNHIDATTYNYYSFLATIEKN</sequence>
<proteinExistence type="predicted"/>
<dbReference type="PANTHER" id="PTHR31956">
    <property type="entry name" value="NON-SPECIFIC PHOSPHOLIPASE C4-RELATED"/>
    <property type="match status" value="1"/>
</dbReference>
<dbReference type="InterPro" id="IPR017850">
    <property type="entry name" value="Alkaline_phosphatase_core_sf"/>
</dbReference>
<protein>
    <submittedName>
        <fullName evidence="2">36369_t:CDS:1</fullName>
    </submittedName>
</protein>
<organism evidence="2 3">
    <name type="scientific">Gigaspora margarita</name>
    <dbReference type="NCBI Taxonomy" id="4874"/>
    <lineage>
        <taxon>Eukaryota</taxon>
        <taxon>Fungi</taxon>
        <taxon>Fungi incertae sedis</taxon>
        <taxon>Mucoromycota</taxon>
        <taxon>Glomeromycotina</taxon>
        <taxon>Glomeromycetes</taxon>
        <taxon>Diversisporales</taxon>
        <taxon>Gigasporaceae</taxon>
        <taxon>Gigaspora</taxon>
    </lineage>
</organism>